<protein>
    <submittedName>
        <fullName evidence="3">DUF4435 domain-containing protein</fullName>
    </submittedName>
</protein>
<organism evidence="3 4">
    <name type="scientific">Bacillus mycoides</name>
    <dbReference type="NCBI Taxonomy" id="1405"/>
    <lineage>
        <taxon>Bacteria</taxon>
        <taxon>Bacillati</taxon>
        <taxon>Bacillota</taxon>
        <taxon>Bacilli</taxon>
        <taxon>Bacillales</taxon>
        <taxon>Bacillaceae</taxon>
        <taxon>Bacillus</taxon>
        <taxon>Bacillus cereus group</taxon>
    </lineage>
</organism>
<dbReference type="CDD" id="cd00267">
    <property type="entry name" value="ABC_ATPase"/>
    <property type="match status" value="1"/>
</dbReference>
<evidence type="ECO:0000259" key="1">
    <source>
        <dbReference type="Pfam" id="PF13304"/>
    </source>
</evidence>
<dbReference type="Gene3D" id="3.40.50.300">
    <property type="entry name" value="P-loop containing nucleotide triphosphate hydrolases"/>
    <property type="match status" value="1"/>
</dbReference>
<evidence type="ECO:0000313" key="4">
    <source>
        <dbReference type="Proteomes" id="UP000305524"/>
    </source>
</evidence>
<comment type="caution">
    <text evidence="3">The sequence shown here is derived from an EMBL/GenBank/DDBJ whole genome shotgun (WGS) entry which is preliminary data.</text>
</comment>
<dbReference type="PANTHER" id="PTHR32182:SF22">
    <property type="entry name" value="ATP-DEPENDENT ENDONUCLEASE, OLD FAMILY-RELATED"/>
    <property type="match status" value="1"/>
</dbReference>
<dbReference type="GO" id="GO:0006302">
    <property type="term" value="P:double-strand break repair"/>
    <property type="evidence" value="ECO:0007669"/>
    <property type="project" value="TreeGrafter"/>
</dbReference>
<dbReference type="InterPro" id="IPR003959">
    <property type="entry name" value="ATPase_AAA_core"/>
</dbReference>
<dbReference type="InterPro" id="IPR029492">
    <property type="entry name" value="DUF4435"/>
</dbReference>
<dbReference type="AlphaFoldDB" id="A0A4U3A4D2"/>
<dbReference type="Pfam" id="PF14491">
    <property type="entry name" value="DUF4435"/>
    <property type="match status" value="1"/>
</dbReference>
<evidence type="ECO:0000259" key="2">
    <source>
        <dbReference type="Pfam" id="PF14491"/>
    </source>
</evidence>
<sequence length="529" mass="61541">MMFNVKLPDENNIAKEFCLDNNGLVIIGANGSGKSRLGAWIEKNDSERVHRVSAQRSLVFEDYIPLKSYKQAENLLWYGTDNERQMDKGKGYRWQWGKHTTTMVDDYNTVLSALIAKQHLQNEKYLEECKQRDRESKPHDPVPPTVLDVLYEIWKGIYPHRNIIISDAQVNVKLEDLSYKGVEMSDGERVALYLIAQCLVIPENKIIIIDEPEVHLHRSIMSKLWKAIEKFRSDCLFIYITHDTQFAASHEHAKKIWVKEFDGEKWAWEFVNSDELLPEQCLLDILGNRKSTIFVEGTLESYDTAIYQEIYKDYYIVPCGSSLNVIDYTKAMNSNSQLHHLKAYGIIDRDFKCYEEVAYLKSQNIYVLEIAEVENLFCIEEVLKAINEHFVFDTTERIEKAKKYVIDDRFENQLQQQIAKAVTSQMKYKLTTYDISGRRIEDVKNKIDSLVDYINFDTTSSEISEKFMGILETRNYSEVLKVFNEKGLSTTIGQCFSINNKEYCQLVLRLLRKGNESIIGGMKNYLPNL</sequence>
<dbReference type="GO" id="GO:0000731">
    <property type="term" value="P:DNA synthesis involved in DNA repair"/>
    <property type="evidence" value="ECO:0007669"/>
    <property type="project" value="TreeGrafter"/>
</dbReference>
<reference evidence="3 4" key="1">
    <citation type="journal article" date="2019" name="Environ. Microbiol.">
        <title>An active ?-lactamase is a part of an orchestrated cell wall stress resistance network of Bacillus subtilis and related rhizosphere species.</title>
        <authorList>
            <person name="Bucher T."/>
            <person name="Keren-Paz A."/>
            <person name="Hausser J."/>
            <person name="Olender T."/>
            <person name="Cytryn E."/>
            <person name="Kolodkin-Gal I."/>
        </authorList>
    </citation>
    <scope>NUCLEOTIDE SEQUENCE [LARGE SCALE GENOMIC DNA]</scope>
    <source>
        <strain evidence="3 4">I186</strain>
    </source>
</reference>
<dbReference type="Pfam" id="PF13304">
    <property type="entry name" value="AAA_21"/>
    <property type="match status" value="1"/>
</dbReference>
<dbReference type="SUPFAM" id="SSF52540">
    <property type="entry name" value="P-loop containing nucleoside triphosphate hydrolases"/>
    <property type="match status" value="1"/>
</dbReference>
<evidence type="ECO:0000313" key="3">
    <source>
        <dbReference type="EMBL" id="TKI82199.1"/>
    </source>
</evidence>
<dbReference type="Proteomes" id="UP000305524">
    <property type="component" value="Unassembled WGS sequence"/>
</dbReference>
<accession>A0A4U3A4D2</accession>
<dbReference type="EMBL" id="SZOD01000595">
    <property type="protein sequence ID" value="TKI82199.1"/>
    <property type="molecule type" value="Genomic_DNA"/>
</dbReference>
<proteinExistence type="predicted"/>
<dbReference type="GO" id="GO:0005524">
    <property type="term" value="F:ATP binding"/>
    <property type="evidence" value="ECO:0007669"/>
    <property type="project" value="InterPro"/>
</dbReference>
<dbReference type="PANTHER" id="PTHR32182">
    <property type="entry name" value="DNA REPLICATION AND REPAIR PROTEIN RECF"/>
    <property type="match status" value="1"/>
</dbReference>
<gene>
    <name evidence="3" type="ORF">FC701_22340</name>
</gene>
<feature type="domain" description="DUF4435" evidence="2">
    <location>
        <begin position="292"/>
        <end position="492"/>
    </location>
</feature>
<name>A0A4U3A4D2_BACMY</name>
<dbReference type="GO" id="GO:0016887">
    <property type="term" value="F:ATP hydrolysis activity"/>
    <property type="evidence" value="ECO:0007669"/>
    <property type="project" value="InterPro"/>
</dbReference>
<dbReference type="InterPro" id="IPR027417">
    <property type="entry name" value="P-loop_NTPase"/>
</dbReference>
<feature type="domain" description="ATPase AAA-type core" evidence="1">
    <location>
        <begin position="183"/>
        <end position="245"/>
    </location>
</feature>